<dbReference type="PANTHER" id="PTHR10707:SF10">
    <property type="entry name" value="CYTOCHROME C OXIDASE SUBUNIT 4"/>
    <property type="match status" value="1"/>
</dbReference>
<comment type="similarity">
    <text evidence="2 10">Belongs to the cytochrome c oxidase IV family.</text>
</comment>
<dbReference type="Gene3D" id="1.10.442.10">
    <property type="entry name" value="Cytochrome c oxidase subunit IV"/>
    <property type="match status" value="1"/>
</dbReference>
<gene>
    <name evidence="11" type="primary">ORF131600</name>
</gene>
<comment type="subcellular location">
    <subcellularLocation>
        <location evidence="1 10">Mitochondrion inner membrane</location>
        <topology evidence="1 10">Single-pass membrane protein</topology>
    </subcellularLocation>
</comment>
<proteinExistence type="inferred from homology"/>
<dbReference type="GO" id="GO:0045277">
    <property type="term" value="C:respiratory chain complex IV"/>
    <property type="evidence" value="ECO:0007669"/>
    <property type="project" value="InterPro"/>
</dbReference>
<dbReference type="EMBL" id="HACG01035598">
    <property type="protein sequence ID" value="CEK82463.1"/>
    <property type="molecule type" value="Transcribed_RNA"/>
</dbReference>
<dbReference type="InterPro" id="IPR013288">
    <property type="entry name" value="Cyt_c_oxidase_su4"/>
</dbReference>
<keyword evidence="5" id="KW-0809">Transit peptide</keyword>
<keyword evidence="7" id="KW-0560">Oxidoreductase</keyword>
<evidence type="ECO:0000256" key="3">
    <source>
        <dbReference type="ARBA" id="ARBA00022692"/>
    </source>
</evidence>
<dbReference type="FunFam" id="1.10.442.10:FF:000001">
    <property type="entry name" value="Cytochrome c oxidase subunit 4 isoform 1"/>
    <property type="match status" value="1"/>
</dbReference>
<evidence type="ECO:0000256" key="6">
    <source>
        <dbReference type="ARBA" id="ARBA00022989"/>
    </source>
</evidence>
<dbReference type="GO" id="GO:0006123">
    <property type="term" value="P:mitochondrial electron transport, cytochrome c to oxygen"/>
    <property type="evidence" value="ECO:0007669"/>
    <property type="project" value="InterPro"/>
</dbReference>
<evidence type="ECO:0000256" key="4">
    <source>
        <dbReference type="ARBA" id="ARBA00022792"/>
    </source>
</evidence>
<dbReference type="InterPro" id="IPR036639">
    <property type="entry name" value="Cyt_c_oxidase_su4_sf"/>
</dbReference>
<evidence type="ECO:0000313" key="11">
    <source>
        <dbReference type="EMBL" id="CEK82463.1"/>
    </source>
</evidence>
<dbReference type="UniPathway" id="UPA00705"/>
<accession>A0A0B7ANT1</accession>
<dbReference type="AlphaFoldDB" id="A0A0B7ANT1"/>
<comment type="pathway">
    <text evidence="10">Energy metabolism; oxidative phosphorylation.</text>
</comment>
<evidence type="ECO:0000256" key="7">
    <source>
        <dbReference type="ARBA" id="ARBA00023002"/>
    </source>
</evidence>
<organism evidence="11">
    <name type="scientific">Arion vulgaris</name>
    <dbReference type="NCBI Taxonomy" id="1028688"/>
    <lineage>
        <taxon>Eukaryota</taxon>
        <taxon>Metazoa</taxon>
        <taxon>Spiralia</taxon>
        <taxon>Lophotrochozoa</taxon>
        <taxon>Mollusca</taxon>
        <taxon>Gastropoda</taxon>
        <taxon>Heterobranchia</taxon>
        <taxon>Euthyneura</taxon>
        <taxon>Panpulmonata</taxon>
        <taxon>Eupulmonata</taxon>
        <taxon>Stylommatophora</taxon>
        <taxon>Helicina</taxon>
        <taxon>Arionoidea</taxon>
        <taxon>Arionidae</taxon>
        <taxon>Arion</taxon>
    </lineage>
</organism>
<dbReference type="Pfam" id="PF02936">
    <property type="entry name" value="COX4"/>
    <property type="match status" value="1"/>
</dbReference>
<dbReference type="InterPro" id="IPR004203">
    <property type="entry name" value="Cyt_c_oxidase_su4_fam"/>
</dbReference>
<dbReference type="PRINTS" id="PR01873">
    <property type="entry name" value="CYTCOXIDASE4"/>
</dbReference>
<reference evidence="11" key="1">
    <citation type="submission" date="2014-12" db="EMBL/GenBank/DDBJ databases">
        <title>Insight into the proteome of Arion vulgaris.</title>
        <authorList>
            <person name="Aradska J."/>
            <person name="Bulat T."/>
            <person name="Smidak R."/>
            <person name="Sarate P."/>
            <person name="Gangsoo J."/>
            <person name="Sialana F."/>
            <person name="Bilban M."/>
            <person name="Lubec G."/>
        </authorList>
    </citation>
    <scope>NUCLEOTIDE SEQUENCE</scope>
    <source>
        <tissue evidence="11">Skin</tissue>
    </source>
</reference>
<name>A0A0B7ANT1_9EUPU</name>
<keyword evidence="4 10" id="KW-0999">Mitochondrion inner membrane</keyword>
<dbReference type="CDD" id="cd00922">
    <property type="entry name" value="Cyt_c_Oxidase_IV"/>
    <property type="match status" value="1"/>
</dbReference>
<evidence type="ECO:0000256" key="10">
    <source>
        <dbReference type="RuleBase" id="RU367145"/>
    </source>
</evidence>
<evidence type="ECO:0000256" key="9">
    <source>
        <dbReference type="ARBA" id="ARBA00023136"/>
    </source>
</evidence>
<comment type="subunit">
    <text evidence="10">Component of the cytochrome c oxidase (complex IV, CIV), a multisubunit enzyme composed of 14 subunits.</text>
</comment>
<keyword evidence="6" id="KW-1133">Transmembrane helix</keyword>
<keyword evidence="3" id="KW-0812">Transmembrane</keyword>
<comment type="function">
    <text evidence="10">Component of the cytochrome c oxidase, the last enzyme in the mitochondrial electron transport chain which drives oxidative phosphorylation.</text>
</comment>
<evidence type="ECO:0000256" key="8">
    <source>
        <dbReference type="ARBA" id="ARBA00023128"/>
    </source>
</evidence>
<dbReference type="GO" id="GO:0005743">
    <property type="term" value="C:mitochondrial inner membrane"/>
    <property type="evidence" value="ECO:0007669"/>
    <property type="project" value="UniProtKB-SubCell"/>
</dbReference>
<keyword evidence="8 10" id="KW-0496">Mitochondrion</keyword>
<evidence type="ECO:0000256" key="2">
    <source>
        <dbReference type="ARBA" id="ARBA00008135"/>
    </source>
</evidence>
<dbReference type="GO" id="GO:0016491">
    <property type="term" value="F:oxidoreductase activity"/>
    <property type="evidence" value="ECO:0007669"/>
    <property type="project" value="UniProtKB-KW"/>
</dbReference>
<evidence type="ECO:0000256" key="1">
    <source>
        <dbReference type="ARBA" id="ARBA00004434"/>
    </source>
</evidence>
<protein>
    <recommendedName>
        <fullName evidence="10">Cytochrome c oxidase subunit 4</fullName>
    </recommendedName>
</protein>
<dbReference type="PANTHER" id="PTHR10707">
    <property type="entry name" value="CYTOCHROME C OXIDASE SUBUNIT IV"/>
    <property type="match status" value="1"/>
</dbReference>
<evidence type="ECO:0000256" key="5">
    <source>
        <dbReference type="ARBA" id="ARBA00022946"/>
    </source>
</evidence>
<dbReference type="SUPFAM" id="SSF81406">
    <property type="entry name" value="Mitochondrial cytochrome c oxidase subunit IV"/>
    <property type="match status" value="1"/>
</dbReference>
<keyword evidence="9" id="KW-0472">Membrane</keyword>
<sequence>MSSHLFRLALRATKVPQRTISSSSVCKANIVLDQALRDEIHPKIGNREIVGYGSNGLATYIDSCEFPCPAIRFKEPTAEVIKLQEKEKGDWKNLSLADKKELYRISFCQTYSEMHAPTGEWKVIVAAVLLTLSATGWLWMYVKQFVYSPPVSTITVEWQNKTLQRMLDQNQGAISGVASKWDYTKQRWKE</sequence>